<comment type="pathway">
    <text evidence="1">Porphyrin-containing compound metabolism; siroheme biosynthesis; sirohydrochlorin from precorrin-2: step 1/1.</text>
</comment>
<dbReference type="GO" id="GO:0043115">
    <property type="term" value="F:precorrin-2 dehydrogenase activity"/>
    <property type="evidence" value="ECO:0007669"/>
    <property type="project" value="UniProtKB-EC"/>
</dbReference>
<dbReference type="InterPro" id="IPR036291">
    <property type="entry name" value="NAD(P)-bd_dom_sf"/>
</dbReference>
<evidence type="ECO:0000256" key="2">
    <source>
        <dbReference type="ARBA" id="ARBA00012400"/>
    </source>
</evidence>
<dbReference type="RefSeq" id="WP_238050660.1">
    <property type="nucleotide sequence ID" value="NZ_BLYL01000010.1"/>
</dbReference>
<dbReference type="PANTHER" id="PTHR35330:SF1">
    <property type="entry name" value="SIROHEME BIOSYNTHESIS PROTEIN MET8"/>
    <property type="match status" value="1"/>
</dbReference>
<evidence type="ECO:0000256" key="1">
    <source>
        <dbReference type="ARBA" id="ARBA00005010"/>
    </source>
</evidence>
<keyword evidence="5" id="KW-0627">Porphyrin biosynthesis</keyword>
<dbReference type="SUPFAM" id="SSF75615">
    <property type="entry name" value="Siroheme synthase middle domains-like"/>
    <property type="match status" value="1"/>
</dbReference>
<dbReference type="GO" id="GO:0004325">
    <property type="term" value="F:ferrochelatase activity"/>
    <property type="evidence" value="ECO:0007669"/>
    <property type="project" value="InterPro"/>
</dbReference>
<dbReference type="Gene3D" id="1.10.8.610">
    <property type="entry name" value="SirC, precorrin-2 dehydrogenase, C-terminal helical domain-like"/>
    <property type="match status" value="1"/>
</dbReference>
<dbReference type="EMBL" id="BLYL01000010">
    <property type="protein sequence ID" value="GFO94815.1"/>
    <property type="molecule type" value="Genomic_DNA"/>
</dbReference>
<dbReference type="SUPFAM" id="SSF51735">
    <property type="entry name" value="NAD(P)-binding Rossmann-fold domains"/>
    <property type="match status" value="1"/>
</dbReference>
<gene>
    <name evidence="9" type="ORF">COEU31_18610</name>
</gene>
<comment type="catalytic activity">
    <reaction evidence="6">
        <text>precorrin-2 + NAD(+) = sirohydrochlorin + NADH + 2 H(+)</text>
        <dbReference type="Rhea" id="RHEA:15613"/>
        <dbReference type="ChEBI" id="CHEBI:15378"/>
        <dbReference type="ChEBI" id="CHEBI:57540"/>
        <dbReference type="ChEBI" id="CHEBI:57945"/>
        <dbReference type="ChEBI" id="CHEBI:58351"/>
        <dbReference type="ChEBI" id="CHEBI:58827"/>
        <dbReference type="EC" id="1.3.1.76"/>
    </reaction>
</comment>
<evidence type="ECO:0000256" key="6">
    <source>
        <dbReference type="ARBA" id="ARBA00047561"/>
    </source>
</evidence>
<evidence type="ECO:0000313" key="10">
    <source>
        <dbReference type="Proteomes" id="UP000660047"/>
    </source>
</evidence>
<feature type="domain" description="Siroheme synthase central" evidence="8">
    <location>
        <begin position="149"/>
        <end position="171"/>
    </location>
</feature>
<proteinExistence type="predicted"/>
<dbReference type="Pfam" id="PF13241">
    <property type="entry name" value="NAD_binding_7"/>
    <property type="match status" value="1"/>
</dbReference>
<evidence type="ECO:0000256" key="4">
    <source>
        <dbReference type="ARBA" id="ARBA00023027"/>
    </source>
</evidence>
<dbReference type="NCBIfam" id="TIGR01470">
    <property type="entry name" value="cysG_Nterm"/>
    <property type="match status" value="1"/>
</dbReference>
<keyword evidence="4" id="KW-0520">NAD</keyword>
<dbReference type="Gene3D" id="3.40.50.720">
    <property type="entry name" value="NAD(P)-binding Rossmann-like Domain"/>
    <property type="match status" value="1"/>
</dbReference>
<evidence type="ECO:0000256" key="5">
    <source>
        <dbReference type="ARBA" id="ARBA00023244"/>
    </source>
</evidence>
<protein>
    <recommendedName>
        <fullName evidence="2">precorrin-2 dehydrogenase</fullName>
        <ecNumber evidence="2">1.3.1.76</ecNumber>
    </recommendedName>
</protein>
<dbReference type="Pfam" id="PF14824">
    <property type="entry name" value="Sirohm_synth_M"/>
    <property type="match status" value="1"/>
</dbReference>
<feature type="coiled-coil region" evidence="7">
    <location>
        <begin position="180"/>
        <end position="214"/>
    </location>
</feature>
<evidence type="ECO:0000259" key="8">
    <source>
        <dbReference type="Pfam" id="PF14824"/>
    </source>
</evidence>
<sequence length="215" mass="23860">MSYFPFMIELNNERCLIAGGGTVAYRKVCSMLEFGAVVTVVSPEFCPELLELAEQVNTPDKYCAATSDDRGSVENFADYSGCLTLVKRCVQPQDIDGAFVVIMATDDEKVNHEMAELCRQQRILVNVVDVKADCGFYFPAIIKDKEVVISVSTGGQSPVLAGTIKRNIESHLGRSYGDIAERMGELREQIKAQIDGEEERKKAFQQMVRSLLDES</sequence>
<dbReference type="PANTHER" id="PTHR35330">
    <property type="entry name" value="SIROHEME BIOSYNTHESIS PROTEIN MET8"/>
    <property type="match status" value="1"/>
</dbReference>
<evidence type="ECO:0000256" key="7">
    <source>
        <dbReference type="SAM" id="Coils"/>
    </source>
</evidence>
<name>A0AAI9K350_9FIRM</name>
<dbReference type="GO" id="GO:0019354">
    <property type="term" value="P:siroheme biosynthetic process"/>
    <property type="evidence" value="ECO:0007669"/>
    <property type="project" value="InterPro"/>
</dbReference>
<dbReference type="InterPro" id="IPR028161">
    <property type="entry name" value="Met8-like"/>
</dbReference>
<dbReference type="EC" id="1.3.1.76" evidence="2"/>
<evidence type="ECO:0000256" key="3">
    <source>
        <dbReference type="ARBA" id="ARBA00023002"/>
    </source>
</evidence>
<reference evidence="9" key="1">
    <citation type="submission" date="2020-06" db="EMBL/GenBank/DDBJ databases">
        <title>Characterization of fructooligosaccharide metabolism and fructooligosaccharide-degrading enzymes in human commensal butyrate producers.</title>
        <authorList>
            <person name="Tanno H."/>
            <person name="Fujii T."/>
            <person name="Hirano K."/>
            <person name="Maeno S."/>
            <person name="Tonozuka T."/>
            <person name="Sakamoto M."/>
            <person name="Ohkuma M."/>
            <person name="Tochio T."/>
            <person name="Endo A."/>
        </authorList>
    </citation>
    <scope>NUCLEOTIDE SEQUENCE</scope>
    <source>
        <strain evidence="9">JCM 31265</strain>
    </source>
</reference>
<dbReference type="AlphaFoldDB" id="A0AAI9K350"/>
<keyword evidence="3" id="KW-0560">Oxidoreductase</keyword>
<accession>A0AAI9K350</accession>
<dbReference type="Proteomes" id="UP000660047">
    <property type="component" value="Unassembled WGS sequence"/>
</dbReference>
<comment type="caution">
    <text evidence="9">The sequence shown here is derived from an EMBL/GenBank/DDBJ whole genome shotgun (WGS) entry which is preliminary data.</text>
</comment>
<keyword evidence="7" id="KW-0175">Coiled coil</keyword>
<organism evidence="9 10">
    <name type="scientific">Coprococcus eutactus</name>
    <dbReference type="NCBI Taxonomy" id="33043"/>
    <lineage>
        <taxon>Bacteria</taxon>
        <taxon>Bacillati</taxon>
        <taxon>Bacillota</taxon>
        <taxon>Clostridia</taxon>
        <taxon>Lachnospirales</taxon>
        <taxon>Lachnospiraceae</taxon>
        <taxon>Coprococcus</taxon>
    </lineage>
</organism>
<dbReference type="InterPro" id="IPR042518">
    <property type="entry name" value="SirC_C"/>
</dbReference>
<dbReference type="InterPro" id="IPR006367">
    <property type="entry name" value="Sirohaem_synthase_N"/>
</dbReference>
<dbReference type="InterPro" id="IPR028281">
    <property type="entry name" value="Sirohaem_synthase_central"/>
</dbReference>
<evidence type="ECO:0000313" key="9">
    <source>
        <dbReference type="EMBL" id="GFO94815.1"/>
    </source>
</evidence>